<reference evidence="2" key="1">
    <citation type="submission" date="2022-10" db="EMBL/GenBank/DDBJ databases">
        <authorList>
            <person name="Chen Y."/>
            <person name="Dougan E. K."/>
            <person name="Chan C."/>
            <person name="Rhodes N."/>
            <person name="Thang M."/>
        </authorList>
    </citation>
    <scope>NUCLEOTIDE SEQUENCE</scope>
</reference>
<sequence length="778" mass="86697">MAMDIAFGGKPMDLLTPEGFLGAVYHACRLEPGTGALAAPVCHKIINELPDFKPTWLPELPPVEMAVKYVDGSGKQRVKGGSSLKASQSYPLQFGRALSKLRSRHSNQLRKDARATLKMTDEKQSKRGKVEKKEKVKDKKPTKNDLAKTDKKDRPNPKKAEEKKAAVKVSKDKSQKKSASSKVPKEEQKKAAAKTDKKDLAVPEKKHDKDGGSKKVKKATPVQPVEKHEKKRKDKAECKNSKPPVLAIRDAPSRRCTTKTRPETEPDTSFMTPPEHVRRMSSPSLSQASDTSLAKYEREAEKANMNLEDYLQKVSSEELEKAVEARMKEIVETSDGQEKEGKEKEEQKDEDKEEEKEEEKSSSASSSDAEVSDASDDEEDVSASLGKEHEGTDEGLDGEPLSDDEGEEKSEAELDSDEEASEDEASEDGTDEAEVEQQVQALVPIEKDVQQQDPAGKNSANANALTQAVATQRAAGESRNVDISKANSSNCKAEWDKFSRQCLDRRRFPVALAGHYQKDKLDLFRSWLSAKEDWSKVEVEIQRKAERTNKATKKRAGMKAREIMKAYPQKKALDLINRLRTSGLWAYDEDFDQDEEEIFYFTNSGSTFKCEDATSESMAIKASETGNKDLIESLTGEGGPLQAGLLPAAPVKNEKALHDAFGDATKAVKTPKIVTEKMEACLKKGGEGRRHAISLEAVEYSGDLAKKLMAFSAKMEKVYKKLQELCSQKSKDPKEYQKLIDIIDEKLAWFEKAEAHGDTWWHCISYFGVQVKKRERNG</sequence>
<feature type="compositionally biased region" description="Acidic residues" evidence="1">
    <location>
        <begin position="370"/>
        <end position="381"/>
    </location>
</feature>
<feature type="compositionally biased region" description="Basic and acidic residues" evidence="1">
    <location>
        <begin position="319"/>
        <end position="350"/>
    </location>
</feature>
<feature type="region of interest" description="Disordered" evidence="1">
    <location>
        <begin position="100"/>
        <end position="300"/>
    </location>
</feature>
<name>A0A9P1CP30_9DINO</name>
<dbReference type="EMBL" id="CAMXCT020001946">
    <property type="protein sequence ID" value="CAL1147763.1"/>
    <property type="molecule type" value="Genomic_DNA"/>
</dbReference>
<dbReference type="AlphaFoldDB" id="A0A9P1CP30"/>
<feature type="compositionally biased region" description="Basic and acidic residues" evidence="1">
    <location>
        <begin position="109"/>
        <end position="125"/>
    </location>
</feature>
<feature type="compositionally biased region" description="Polar residues" evidence="1">
    <location>
        <begin position="281"/>
        <end position="292"/>
    </location>
</feature>
<proteinExistence type="predicted"/>
<dbReference type="OrthoDB" id="438176at2759"/>
<feature type="compositionally biased region" description="Basic and acidic residues" evidence="1">
    <location>
        <begin position="183"/>
        <end position="213"/>
    </location>
</feature>
<dbReference type="EMBL" id="CAMXCT030001946">
    <property type="protein sequence ID" value="CAL4781700.1"/>
    <property type="molecule type" value="Genomic_DNA"/>
</dbReference>
<reference evidence="3 4" key="2">
    <citation type="submission" date="2024-05" db="EMBL/GenBank/DDBJ databases">
        <authorList>
            <person name="Chen Y."/>
            <person name="Shah S."/>
            <person name="Dougan E. K."/>
            <person name="Thang M."/>
            <person name="Chan C."/>
        </authorList>
    </citation>
    <scope>NUCLEOTIDE SEQUENCE [LARGE SCALE GENOMIC DNA]</scope>
</reference>
<evidence type="ECO:0000313" key="3">
    <source>
        <dbReference type="EMBL" id="CAL4781700.1"/>
    </source>
</evidence>
<feature type="compositionally biased region" description="Acidic residues" evidence="1">
    <location>
        <begin position="393"/>
        <end position="435"/>
    </location>
</feature>
<evidence type="ECO:0000313" key="2">
    <source>
        <dbReference type="EMBL" id="CAI3994388.1"/>
    </source>
</evidence>
<accession>A0A9P1CP30</accession>
<protein>
    <submittedName>
        <fullName evidence="2">Uncharacterized protein</fullName>
    </submittedName>
</protein>
<evidence type="ECO:0000256" key="1">
    <source>
        <dbReference type="SAM" id="MobiDB-lite"/>
    </source>
</evidence>
<keyword evidence="4" id="KW-1185">Reference proteome</keyword>
<gene>
    <name evidence="2" type="ORF">C1SCF055_LOCUS21036</name>
</gene>
<feature type="compositionally biased region" description="Basic and acidic residues" evidence="1">
    <location>
        <begin position="131"/>
        <end position="175"/>
    </location>
</feature>
<organism evidence="2">
    <name type="scientific">Cladocopium goreaui</name>
    <dbReference type="NCBI Taxonomy" id="2562237"/>
    <lineage>
        <taxon>Eukaryota</taxon>
        <taxon>Sar</taxon>
        <taxon>Alveolata</taxon>
        <taxon>Dinophyceae</taxon>
        <taxon>Suessiales</taxon>
        <taxon>Symbiodiniaceae</taxon>
        <taxon>Cladocopium</taxon>
    </lineage>
</organism>
<evidence type="ECO:0000313" key="4">
    <source>
        <dbReference type="Proteomes" id="UP001152797"/>
    </source>
</evidence>
<dbReference type="EMBL" id="CAMXCT010001946">
    <property type="protein sequence ID" value="CAI3994388.1"/>
    <property type="molecule type" value="Genomic_DNA"/>
</dbReference>
<comment type="caution">
    <text evidence="2">The sequence shown here is derived from an EMBL/GenBank/DDBJ whole genome shotgun (WGS) entry which is preliminary data.</text>
</comment>
<dbReference type="Proteomes" id="UP001152797">
    <property type="component" value="Unassembled WGS sequence"/>
</dbReference>
<feature type="region of interest" description="Disordered" evidence="1">
    <location>
        <begin position="319"/>
        <end position="465"/>
    </location>
</feature>